<dbReference type="Pfam" id="PF04754">
    <property type="entry name" value="Transposase_31"/>
    <property type="match status" value="1"/>
</dbReference>
<evidence type="ECO:0000313" key="2">
    <source>
        <dbReference type="EMBL" id="NSG31131.1"/>
    </source>
</evidence>
<proteinExistence type="predicted"/>
<dbReference type="PANTHER" id="PTHR34611:SF2">
    <property type="entry name" value="INACTIVE RECOMBINATION-PROMOTING NUCLEASE-LIKE PROTEIN RPNE-RELATED"/>
    <property type="match status" value="1"/>
</dbReference>
<dbReference type="EMBL" id="JAAWUZ010000060">
    <property type="protein sequence ID" value="NSG31131.1"/>
    <property type="molecule type" value="Genomic_DNA"/>
</dbReference>
<feature type="domain" description="Transposase (putative) YhgA-like" evidence="1">
    <location>
        <begin position="77"/>
        <end position="176"/>
    </location>
</feature>
<dbReference type="RefSeq" id="WP_173866884.1">
    <property type="nucleotide sequence ID" value="NZ_JAAWUU010000058.1"/>
</dbReference>
<organism evidence="2 3">
    <name type="scientific">Faecalicatena fissicatena</name>
    <dbReference type="NCBI Taxonomy" id="290055"/>
    <lineage>
        <taxon>Bacteria</taxon>
        <taxon>Bacillati</taxon>
        <taxon>Bacillota</taxon>
        <taxon>Clostridia</taxon>
        <taxon>Lachnospirales</taxon>
        <taxon>Lachnospiraceae</taxon>
        <taxon>Faecalicatena</taxon>
    </lineage>
</organism>
<dbReference type="PANTHER" id="PTHR34611">
    <property type="match status" value="1"/>
</dbReference>
<accession>A0ABX2H270</accession>
<protein>
    <submittedName>
        <fullName evidence="2">Transposase</fullName>
    </submittedName>
</protein>
<evidence type="ECO:0000259" key="1">
    <source>
        <dbReference type="Pfam" id="PF04754"/>
    </source>
</evidence>
<reference evidence="2 3" key="1">
    <citation type="journal article" date="2020" name="Cell Host Microbe">
        <title>Functional and Genomic Variation between Human-Derived Isolates of Lachnospiraceae Reveals Inter- and Intra-Species Diversity.</title>
        <authorList>
            <person name="Sorbara M.T."/>
            <person name="Littmann E.R."/>
            <person name="Fontana E."/>
            <person name="Moody T.U."/>
            <person name="Kohout C.E."/>
            <person name="Gjonbalaj M."/>
            <person name="Eaton V."/>
            <person name="Seok R."/>
            <person name="Leiner I.M."/>
            <person name="Pamer E.G."/>
        </authorList>
    </citation>
    <scope>NUCLEOTIDE SEQUENCE [LARGE SCALE GENOMIC DNA]</scope>
    <source>
        <strain evidence="2 3">MSK.14.16</strain>
    </source>
</reference>
<dbReference type="InterPro" id="IPR006842">
    <property type="entry name" value="Transposase_31"/>
</dbReference>
<evidence type="ECO:0000313" key="3">
    <source>
        <dbReference type="Proteomes" id="UP000821846"/>
    </source>
</evidence>
<sequence>MGEKDITEKILEDYNDVFADIINGLVFKGEQRILPESLKNAQVHSQYKAEDGKVHELERDVIKYWKEKEVELAICGIENQSNVKKYMPFRIIGYDGAAYRSQLLDDRKEILPVMTIVLYFGTDHHWRGKKNIKGLMKIPEGLDEYINDYEMKVFEIAWLTEEEISRFHSDFKVVANFFVQKRKHKNYIPDDPTEIKHVDEVLKLLQVMTRDERYQTIFQEKKGVHSMCDVAERLEKMGMEKGKEEEKIRVYKKLIEKGFSEQEAQEITELPKPLEV</sequence>
<dbReference type="Proteomes" id="UP000821846">
    <property type="component" value="Unassembled WGS sequence"/>
</dbReference>
<comment type="caution">
    <text evidence="2">The sequence shown here is derived from an EMBL/GenBank/DDBJ whole genome shotgun (WGS) entry which is preliminary data.</text>
</comment>
<keyword evidence="3" id="KW-1185">Reference proteome</keyword>
<name>A0ABX2H270_9FIRM</name>
<gene>
    <name evidence="2" type="ORF">HFM93_12825</name>
</gene>
<dbReference type="InterPro" id="IPR051699">
    <property type="entry name" value="Rpn/YhgA-like_nuclease"/>
</dbReference>